<feature type="compositionally biased region" description="Low complexity" evidence="1">
    <location>
        <begin position="127"/>
        <end position="140"/>
    </location>
</feature>
<dbReference type="EMBL" id="MLAU01011068">
    <property type="protein sequence ID" value="OIW20555.1"/>
    <property type="molecule type" value="Genomic_DNA"/>
</dbReference>
<evidence type="ECO:0000259" key="2">
    <source>
        <dbReference type="Pfam" id="PF14383"/>
    </source>
</evidence>
<protein>
    <recommendedName>
        <fullName evidence="2">DUF3741 domain-containing protein</fullName>
    </recommendedName>
</protein>
<dbReference type="PANTHER" id="PTHR37751:SF1">
    <property type="entry name" value="LOW PROTEIN: M-PHASE INDUCER PHOSPHATASE-LIKE PROTEIN"/>
    <property type="match status" value="1"/>
</dbReference>
<sequence>MGKEWHWAGKSFNKGAGVETQTEIPSGCMSDFFKFFDFYPFHFHTINNHQQQTTFNSAYCIPEDHTSIPKVSNDGITEKFQKNIQIKTSGDTRTTNGGNLNLSNSPGIKTPTLVARLMGLDLLPHSPSSLSSTSLSTPNPQGNVPSLHHLRPRQHIKTKPPNSTDSDIGATRSLPETPRISSSRISDVEYHRRLSLQINKENNMGLVEDSPSSPLITKYQDQNAQQPQLPRVLTKPRPTQQALLPNQQELEKQKWVPKC</sequence>
<proteinExistence type="predicted"/>
<evidence type="ECO:0000313" key="4">
    <source>
        <dbReference type="Proteomes" id="UP000188354"/>
    </source>
</evidence>
<dbReference type="Gramene" id="OIW20555">
    <property type="protein sequence ID" value="OIW20555"/>
    <property type="gene ID" value="TanjilG_14954"/>
</dbReference>
<evidence type="ECO:0000256" key="1">
    <source>
        <dbReference type="SAM" id="MobiDB-lite"/>
    </source>
</evidence>
<name>A0A394DBC8_LUPAN</name>
<gene>
    <name evidence="3" type="ORF">TanjilG_14954</name>
</gene>
<feature type="domain" description="DUF3741" evidence="2">
    <location>
        <begin position="104"/>
        <end position="127"/>
    </location>
</feature>
<dbReference type="InterPro" id="IPR032795">
    <property type="entry name" value="DUF3741-assoc"/>
</dbReference>
<feature type="compositionally biased region" description="Basic and acidic residues" evidence="1">
    <location>
        <begin position="249"/>
        <end position="259"/>
    </location>
</feature>
<feature type="region of interest" description="Disordered" evidence="1">
    <location>
        <begin position="220"/>
        <end position="259"/>
    </location>
</feature>
<dbReference type="Pfam" id="PF14383">
    <property type="entry name" value="VARLMGL"/>
    <property type="match status" value="1"/>
</dbReference>
<feature type="compositionally biased region" description="Polar residues" evidence="1">
    <location>
        <begin position="237"/>
        <end position="248"/>
    </location>
</feature>
<evidence type="ECO:0000313" key="3">
    <source>
        <dbReference type="EMBL" id="OIW20555.1"/>
    </source>
</evidence>
<dbReference type="PANTHER" id="PTHR37751">
    <property type="entry name" value="LOW PROTEIN: M-PHASE INDUCER PHOSPHATASE-LIKE PROTEIN"/>
    <property type="match status" value="1"/>
</dbReference>
<feature type="compositionally biased region" description="Basic residues" evidence="1">
    <location>
        <begin position="148"/>
        <end position="158"/>
    </location>
</feature>
<dbReference type="STRING" id="3871.A0A394DBC8"/>
<feature type="region of interest" description="Disordered" evidence="1">
    <location>
        <begin position="127"/>
        <end position="185"/>
    </location>
</feature>
<comment type="caution">
    <text evidence="3">The sequence shown here is derived from an EMBL/GenBank/DDBJ whole genome shotgun (WGS) entry which is preliminary data.</text>
</comment>
<keyword evidence="4" id="KW-1185">Reference proteome</keyword>
<organism evidence="3 4">
    <name type="scientific">Lupinus angustifolius</name>
    <name type="common">Narrow-leaved blue lupine</name>
    <dbReference type="NCBI Taxonomy" id="3871"/>
    <lineage>
        <taxon>Eukaryota</taxon>
        <taxon>Viridiplantae</taxon>
        <taxon>Streptophyta</taxon>
        <taxon>Embryophyta</taxon>
        <taxon>Tracheophyta</taxon>
        <taxon>Spermatophyta</taxon>
        <taxon>Magnoliopsida</taxon>
        <taxon>eudicotyledons</taxon>
        <taxon>Gunneridae</taxon>
        <taxon>Pentapetalae</taxon>
        <taxon>rosids</taxon>
        <taxon>fabids</taxon>
        <taxon>Fabales</taxon>
        <taxon>Fabaceae</taxon>
        <taxon>Papilionoideae</taxon>
        <taxon>50 kb inversion clade</taxon>
        <taxon>genistoids sensu lato</taxon>
        <taxon>core genistoids</taxon>
        <taxon>Genisteae</taxon>
        <taxon>Lupinus</taxon>
    </lineage>
</organism>
<dbReference type="AlphaFoldDB" id="A0A394DBC8"/>
<reference evidence="3 4" key="1">
    <citation type="journal article" date="2017" name="Plant Biotechnol. J.">
        <title>A comprehensive draft genome sequence for lupin (Lupinus angustifolius), an emerging health food: insights into plant-microbe interactions and legume evolution.</title>
        <authorList>
            <person name="Hane J.K."/>
            <person name="Ming Y."/>
            <person name="Kamphuis L.G."/>
            <person name="Nelson M.N."/>
            <person name="Garg G."/>
            <person name="Atkins C.A."/>
            <person name="Bayer P.E."/>
            <person name="Bravo A."/>
            <person name="Bringans S."/>
            <person name="Cannon S."/>
            <person name="Edwards D."/>
            <person name="Foley R."/>
            <person name="Gao L.L."/>
            <person name="Harrison M.J."/>
            <person name="Huang W."/>
            <person name="Hurgobin B."/>
            <person name="Li S."/>
            <person name="Liu C.W."/>
            <person name="McGrath A."/>
            <person name="Morahan G."/>
            <person name="Murray J."/>
            <person name="Weller J."/>
            <person name="Jian J."/>
            <person name="Singh K.B."/>
        </authorList>
    </citation>
    <scope>NUCLEOTIDE SEQUENCE [LARGE SCALE GENOMIC DNA]</scope>
    <source>
        <strain evidence="4">cv. Tanjil</strain>
        <tissue evidence="3">Whole plant</tissue>
    </source>
</reference>
<accession>A0A394DBC8</accession>
<dbReference type="Proteomes" id="UP000188354">
    <property type="component" value="Unassembled WGS sequence"/>
</dbReference>